<name>A0A4Z2FBY5_9TELE</name>
<keyword evidence="3" id="KW-1185">Reference proteome</keyword>
<dbReference type="Proteomes" id="UP000314294">
    <property type="component" value="Unassembled WGS sequence"/>
</dbReference>
<evidence type="ECO:0000313" key="2">
    <source>
        <dbReference type="EMBL" id="TNN37902.1"/>
    </source>
</evidence>
<reference evidence="2 3" key="1">
    <citation type="submission" date="2019-03" db="EMBL/GenBank/DDBJ databases">
        <title>First draft genome of Liparis tanakae, snailfish: a comprehensive survey of snailfish specific genes.</title>
        <authorList>
            <person name="Kim W."/>
            <person name="Song I."/>
            <person name="Jeong J.-H."/>
            <person name="Kim D."/>
            <person name="Kim S."/>
            <person name="Ryu S."/>
            <person name="Song J.Y."/>
            <person name="Lee S.K."/>
        </authorList>
    </citation>
    <scope>NUCLEOTIDE SEQUENCE [LARGE SCALE GENOMIC DNA]</scope>
    <source>
        <tissue evidence="2">Muscle</tissue>
    </source>
</reference>
<organism evidence="2 3">
    <name type="scientific">Liparis tanakae</name>
    <name type="common">Tanaka's snailfish</name>
    <dbReference type="NCBI Taxonomy" id="230148"/>
    <lineage>
        <taxon>Eukaryota</taxon>
        <taxon>Metazoa</taxon>
        <taxon>Chordata</taxon>
        <taxon>Craniata</taxon>
        <taxon>Vertebrata</taxon>
        <taxon>Euteleostomi</taxon>
        <taxon>Actinopterygii</taxon>
        <taxon>Neopterygii</taxon>
        <taxon>Teleostei</taxon>
        <taxon>Neoteleostei</taxon>
        <taxon>Acanthomorphata</taxon>
        <taxon>Eupercaria</taxon>
        <taxon>Perciformes</taxon>
        <taxon>Cottioidei</taxon>
        <taxon>Cottales</taxon>
        <taxon>Liparidae</taxon>
        <taxon>Liparis</taxon>
    </lineage>
</organism>
<sequence>MCELVLTCETTGTTRLLSSKVLRPRRSAGLRNGGGGWGEQPAPPEPTMGPGGELVWGDPVTSAAVLKHAEQLQVFVVRTNAHLKSSQ</sequence>
<proteinExistence type="predicted"/>
<protein>
    <submittedName>
        <fullName evidence="2">Uncharacterized protein</fullName>
    </submittedName>
</protein>
<evidence type="ECO:0000256" key="1">
    <source>
        <dbReference type="SAM" id="MobiDB-lite"/>
    </source>
</evidence>
<accession>A0A4Z2FBY5</accession>
<feature type="region of interest" description="Disordered" evidence="1">
    <location>
        <begin position="22"/>
        <end position="54"/>
    </location>
</feature>
<gene>
    <name evidence="2" type="ORF">EYF80_051941</name>
</gene>
<dbReference type="EMBL" id="SRLO01001428">
    <property type="protein sequence ID" value="TNN37902.1"/>
    <property type="molecule type" value="Genomic_DNA"/>
</dbReference>
<comment type="caution">
    <text evidence="2">The sequence shown here is derived from an EMBL/GenBank/DDBJ whole genome shotgun (WGS) entry which is preliminary data.</text>
</comment>
<evidence type="ECO:0000313" key="3">
    <source>
        <dbReference type="Proteomes" id="UP000314294"/>
    </source>
</evidence>
<dbReference type="AlphaFoldDB" id="A0A4Z2FBY5"/>